<dbReference type="Proteomes" id="UP000509667">
    <property type="component" value="Chromosome"/>
</dbReference>
<sequence length="73" mass="8125">MSESIERQDPSVPRKVLRTVTPRSKARPDAEVDSIGRAIFLGLVILLIPLLPFVGIVWGLSKVLDFLARQRGE</sequence>
<dbReference type="InterPro" id="IPR055957">
    <property type="entry name" value="DUF7535"/>
</dbReference>
<dbReference type="AlphaFoldDB" id="A0A7D5P3Q8"/>
<gene>
    <name evidence="3" type="ORF">HZS55_04330</name>
</gene>
<keyword evidence="2" id="KW-0472">Membrane</keyword>
<dbReference type="OrthoDB" id="214423at2157"/>
<proteinExistence type="predicted"/>
<dbReference type="RefSeq" id="WP_179910515.1">
    <property type="nucleotide sequence ID" value="NZ_CP058910.1"/>
</dbReference>
<organism evidence="3 4">
    <name type="scientific">Halosimplex rubrum</name>
    <dbReference type="NCBI Taxonomy" id="869889"/>
    <lineage>
        <taxon>Archaea</taxon>
        <taxon>Methanobacteriati</taxon>
        <taxon>Methanobacteriota</taxon>
        <taxon>Stenosarchaea group</taxon>
        <taxon>Halobacteria</taxon>
        <taxon>Halobacteriales</taxon>
        <taxon>Haloarculaceae</taxon>
        <taxon>Halosimplex</taxon>
    </lineage>
</organism>
<protein>
    <submittedName>
        <fullName evidence="3">Uncharacterized protein</fullName>
    </submittedName>
</protein>
<evidence type="ECO:0000313" key="3">
    <source>
        <dbReference type="EMBL" id="QLH76578.1"/>
    </source>
</evidence>
<dbReference type="GeneID" id="56077063"/>
<dbReference type="KEGG" id="hrr:HZS55_04330"/>
<dbReference type="Pfam" id="PF24379">
    <property type="entry name" value="DUF7535"/>
    <property type="match status" value="1"/>
</dbReference>
<evidence type="ECO:0000256" key="1">
    <source>
        <dbReference type="SAM" id="MobiDB-lite"/>
    </source>
</evidence>
<keyword evidence="2" id="KW-0812">Transmembrane</keyword>
<dbReference type="EMBL" id="CP058910">
    <property type="protein sequence ID" value="QLH76578.1"/>
    <property type="molecule type" value="Genomic_DNA"/>
</dbReference>
<evidence type="ECO:0000256" key="2">
    <source>
        <dbReference type="SAM" id="Phobius"/>
    </source>
</evidence>
<keyword evidence="2" id="KW-1133">Transmembrane helix</keyword>
<keyword evidence="4" id="KW-1185">Reference proteome</keyword>
<feature type="region of interest" description="Disordered" evidence="1">
    <location>
        <begin position="1"/>
        <end position="26"/>
    </location>
</feature>
<reference evidence="3 4" key="1">
    <citation type="submission" date="2020-07" db="EMBL/GenBank/DDBJ databases">
        <title>Halosimplex pelagicum sp. nov. and Halosimplex rubrum sp. nov., isolated from salted brown alga Laminaria, and emended description of the genus Halosimplex.</title>
        <authorList>
            <person name="Cui H."/>
        </authorList>
    </citation>
    <scope>NUCLEOTIDE SEQUENCE [LARGE SCALE GENOMIC DNA]</scope>
    <source>
        <strain evidence="3 4">R27</strain>
    </source>
</reference>
<accession>A0A7D5P3Q8</accession>
<feature type="transmembrane region" description="Helical" evidence="2">
    <location>
        <begin position="38"/>
        <end position="61"/>
    </location>
</feature>
<evidence type="ECO:0000313" key="4">
    <source>
        <dbReference type="Proteomes" id="UP000509667"/>
    </source>
</evidence>
<name>A0A7D5P3Q8_9EURY</name>